<dbReference type="GO" id="GO:0004252">
    <property type="term" value="F:serine-type endopeptidase activity"/>
    <property type="evidence" value="ECO:0007669"/>
    <property type="project" value="UniProtKB-UniRule"/>
</dbReference>
<dbReference type="GO" id="GO:0006508">
    <property type="term" value="P:proteolysis"/>
    <property type="evidence" value="ECO:0007669"/>
    <property type="project" value="UniProtKB-KW"/>
</dbReference>
<comment type="caution">
    <text evidence="8">The sequence shown here is derived from an EMBL/GenBank/DDBJ whole genome shotgun (WGS) entry which is preliminary data.</text>
</comment>
<evidence type="ECO:0000256" key="5">
    <source>
        <dbReference type="PROSITE-ProRule" id="PRU01240"/>
    </source>
</evidence>
<proteinExistence type="inferred from homology"/>
<feature type="active site" description="Charge relay system" evidence="5">
    <location>
        <position position="481"/>
    </location>
</feature>
<dbReference type="Proteomes" id="UP000823660">
    <property type="component" value="Unassembled WGS sequence"/>
</dbReference>
<evidence type="ECO:0000256" key="3">
    <source>
        <dbReference type="ARBA" id="ARBA00022801"/>
    </source>
</evidence>
<evidence type="ECO:0000256" key="4">
    <source>
        <dbReference type="ARBA" id="ARBA00022825"/>
    </source>
</evidence>
<dbReference type="PROSITE" id="PS00137">
    <property type="entry name" value="SUBTILASE_HIS"/>
    <property type="match status" value="1"/>
</dbReference>
<sequence>MIKYRLTTISVMISSLLVSCTDRLAEQETAPVEEPAASEKLVFTPENAVAGKLLVYFSGEAAEKVEHSSLTRSGGPLTRSGIEEFDRVLENIGVRSLHRVFPVDKRNEERTRKAGLHRWYTVEFDETADLKEAALAMAAVAEVSKVEFNLRMERTSDLKTIPFAGTGNRLQQSSSEAVFNDPYLDLQWNYMNTGNTEIYSGIKAGADADCVPAWRLCTGDPRVVVAVVDDCVQWNHPDLEANMWINGDEIPGNGIDDDGNGLVDDIHGYNFVNDTSLTLSDGFEGSHGTHVAGTVAAVNGNGTGVCGIAGGSGSGDGARIMSCQIFHNEDLGNGTAEVSAKAIKYAADNGASILQCSFGYGAGAVTSDAIYAQDASIEKQAIDYFIGTKNCEAVDGGIVIFASGNDMSAMSAYPGAYKDYISVTAMACDYTPAYYTNYGYSCNVAAPGGDAYQSSLDNRTEASQILSTVNGSAYGYMQGTSMACPHVSGIAALGLSYALQLGKTFTVDEFNSILLTSVNDIDPYCTGTRFTQVSETSMGNLDLSRFKGGMGSGYIDAYQVLMNVRGTTCIPVPVGSQAQIDITSYIGDGNPNLTIVSAVLSDEEKDRLGMTSNPVKFGGNILLTCTKPGAGIMTVTLRAGTASGSGMEGKTVTKEFALIARPGNPANGGWL</sequence>
<evidence type="ECO:0000313" key="9">
    <source>
        <dbReference type="Proteomes" id="UP000823660"/>
    </source>
</evidence>
<feature type="domain" description="Peptidase S8/S53" evidence="6">
    <location>
        <begin position="223"/>
        <end position="518"/>
    </location>
</feature>
<evidence type="ECO:0000313" key="8">
    <source>
        <dbReference type="EMBL" id="MBO8467433.1"/>
    </source>
</evidence>
<dbReference type="InterPro" id="IPR015500">
    <property type="entry name" value="Peptidase_S8_subtilisin-rel"/>
</dbReference>
<dbReference type="PROSITE" id="PS51892">
    <property type="entry name" value="SUBTILASE"/>
    <property type="match status" value="1"/>
</dbReference>
<name>A0A9D9NBK3_9BACT</name>
<dbReference type="EMBL" id="JADIMH010000038">
    <property type="protein sequence ID" value="MBO8467433.1"/>
    <property type="molecule type" value="Genomic_DNA"/>
</dbReference>
<feature type="active site" description="Charge relay system" evidence="5">
    <location>
        <position position="287"/>
    </location>
</feature>
<dbReference type="Gene3D" id="3.40.50.200">
    <property type="entry name" value="Peptidase S8/S53 domain"/>
    <property type="match status" value="1"/>
</dbReference>
<dbReference type="SUPFAM" id="SSF52743">
    <property type="entry name" value="Subtilisin-like"/>
    <property type="match status" value="1"/>
</dbReference>
<dbReference type="InterPro" id="IPR036852">
    <property type="entry name" value="Peptidase_S8/S53_dom_sf"/>
</dbReference>
<accession>A0A9D9NBK3</accession>
<feature type="active site" description="Charge relay system" evidence="5">
    <location>
        <position position="229"/>
    </location>
</feature>
<dbReference type="PROSITE" id="PS00138">
    <property type="entry name" value="SUBTILASE_SER"/>
    <property type="match status" value="1"/>
</dbReference>
<dbReference type="InterPro" id="IPR022398">
    <property type="entry name" value="Peptidase_S8_His-AS"/>
</dbReference>
<dbReference type="AlphaFoldDB" id="A0A9D9NBK3"/>
<keyword evidence="4 5" id="KW-0720">Serine protease</keyword>
<dbReference type="PANTHER" id="PTHR43806:SF11">
    <property type="entry name" value="CEREVISIN-RELATED"/>
    <property type="match status" value="1"/>
</dbReference>
<dbReference type="PROSITE" id="PS51257">
    <property type="entry name" value="PROKAR_LIPOPROTEIN"/>
    <property type="match status" value="1"/>
</dbReference>
<comment type="similarity">
    <text evidence="1 5">Belongs to the peptidase S8 family.</text>
</comment>
<reference evidence="8" key="2">
    <citation type="journal article" date="2021" name="PeerJ">
        <title>Extensive microbial diversity within the chicken gut microbiome revealed by metagenomics and culture.</title>
        <authorList>
            <person name="Gilroy R."/>
            <person name="Ravi A."/>
            <person name="Getino M."/>
            <person name="Pursley I."/>
            <person name="Horton D.L."/>
            <person name="Alikhan N.F."/>
            <person name="Baker D."/>
            <person name="Gharbi K."/>
            <person name="Hall N."/>
            <person name="Watson M."/>
            <person name="Adriaenssens E.M."/>
            <person name="Foster-Nyarko E."/>
            <person name="Jarju S."/>
            <person name="Secka A."/>
            <person name="Antonio M."/>
            <person name="Oren A."/>
            <person name="Chaudhuri R.R."/>
            <person name="La Ragione R."/>
            <person name="Hildebrand F."/>
            <person name="Pallen M.J."/>
        </authorList>
    </citation>
    <scope>NUCLEOTIDE SEQUENCE</scope>
    <source>
        <strain evidence="8">B1-15692</strain>
    </source>
</reference>
<dbReference type="PANTHER" id="PTHR43806">
    <property type="entry name" value="PEPTIDASE S8"/>
    <property type="match status" value="1"/>
</dbReference>
<dbReference type="PRINTS" id="PR00723">
    <property type="entry name" value="SUBTILISIN"/>
</dbReference>
<gene>
    <name evidence="8" type="ORF">IAB99_06690</name>
</gene>
<dbReference type="InterPro" id="IPR023828">
    <property type="entry name" value="Peptidase_S8_Ser-AS"/>
</dbReference>
<evidence type="ECO:0000256" key="2">
    <source>
        <dbReference type="ARBA" id="ARBA00022670"/>
    </source>
</evidence>
<evidence type="ECO:0000256" key="1">
    <source>
        <dbReference type="ARBA" id="ARBA00011073"/>
    </source>
</evidence>
<reference evidence="8" key="1">
    <citation type="submission" date="2020-10" db="EMBL/GenBank/DDBJ databases">
        <authorList>
            <person name="Gilroy R."/>
        </authorList>
    </citation>
    <scope>NUCLEOTIDE SEQUENCE</scope>
    <source>
        <strain evidence="8">B1-15692</strain>
    </source>
</reference>
<keyword evidence="3 5" id="KW-0378">Hydrolase</keyword>
<dbReference type="InterPro" id="IPR000209">
    <property type="entry name" value="Peptidase_S8/S53_dom"/>
</dbReference>
<keyword evidence="2 5" id="KW-0645">Protease</keyword>
<evidence type="ECO:0000259" key="6">
    <source>
        <dbReference type="Pfam" id="PF00082"/>
    </source>
</evidence>
<dbReference type="Pfam" id="PF16361">
    <property type="entry name" value="Peptidase_S8_N"/>
    <property type="match status" value="1"/>
</dbReference>
<feature type="domain" description="Subtilase N-terminal" evidence="7">
    <location>
        <begin position="81"/>
        <end position="194"/>
    </location>
</feature>
<dbReference type="InterPro" id="IPR050131">
    <property type="entry name" value="Peptidase_S8_subtilisin-like"/>
</dbReference>
<organism evidence="8 9">
    <name type="scientific">Candidatus Cryptobacteroides faecipullorum</name>
    <dbReference type="NCBI Taxonomy" id="2840764"/>
    <lineage>
        <taxon>Bacteria</taxon>
        <taxon>Pseudomonadati</taxon>
        <taxon>Bacteroidota</taxon>
        <taxon>Bacteroidia</taxon>
        <taxon>Bacteroidales</taxon>
        <taxon>Candidatus Cryptobacteroides</taxon>
    </lineage>
</organism>
<protein>
    <submittedName>
        <fullName evidence="8">S8 family serine peptidase</fullName>
    </submittedName>
</protein>
<dbReference type="Pfam" id="PF00082">
    <property type="entry name" value="Peptidase_S8"/>
    <property type="match status" value="1"/>
</dbReference>
<evidence type="ECO:0000259" key="7">
    <source>
        <dbReference type="Pfam" id="PF16361"/>
    </source>
</evidence>
<dbReference type="InterPro" id="IPR032304">
    <property type="entry name" value="Peptidase_S8_N"/>
</dbReference>